<reference evidence="1" key="1">
    <citation type="submission" date="2020-05" db="EMBL/GenBank/DDBJ databases">
        <authorList>
            <person name="Chiriac C."/>
            <person name="Salcher M."/>
            <person name="Ghai R."/>
            <person name="Kavagutti S V."/>
        </authorList>
    </citation>
    <scope>NUCLEOTIDE SEQUENCE</scope>
</reference>
<dbReference type="AlphaFoldDB" id="A0A6J6DIJ0"/>
<protein>
    <submittedName>
        <fullName evidence="1">Unannotated protein</fullName>
    </submittedName>
</protein>
<gene>
    <name evidence="1" type="ORF">UFOPK1591_00911</name>
</gene>
<dbReference type="InterPro" id="IPR011008">
    <property type="entry name" value="Dimeric_a/b-barrel"/>
</dbReference>
<sequence length="100" mass="11280">MKTTQLRRYEIQPGAMDAFVEWFSGPLVTARTAHGFHPESAFVDSRENLFFWVVSHEGAEDEFLAAEKIYEESAERALAFESYPGTITAKQASIVRPIPV</sequence>
<accession>A0A6J6DIJ0</accession>
<dbReference type="SUPFAM" id="SSF54909">
    <property type="entry name" value="Dimeric alpha+beta barrel"/>
    <property type="match status" value="1"/>
</dbReference>
<organism evidence="1">
    <name type="scientific">freshwater metagenome</name>
    <dbReference type="NCBI Taxonomy" id="449393"/>
    <lineage>
        <taxon>unclassified sequences</taxon>
        <taxon>metagenomes</taxon>
        <taxon>ecological metagenomes</taxon>
    </lineage>
</organism>
<evidence type="ECO:0000313" key="1">
    <source>
        <dbReference type="EMBL" id="CAB4563927.1"/>
    </source>
</evidence>
<proteinExistence type="predicted"/>
<dbReference type="Gene3D" id="3.30.70.100">
    <property type="match status" value="1"/>
</dbReference>
<dbReference type="EMBL" id="CAEZTD010000066">
    <property type="protein sequence ID" value="CAB4563927.1"/>
    <property type="molecule type" value="Genomic_DNA"/>
</dbReference>
<name>A0A6J6DIJ0_9ZZZZ</name>